<feature type="region of interest" description="Disordered" evidence="2">
    <location>
        <begin position="47"/>
        <end position="67"/>
    </location>
</feature>
<dbReference type="RefSeq" id="WP_109387465.1">
    <property type="nucleotide sequence ID" value="NZ_QETF01000004.1"/>
</dbReference>
<reference evidence="4" key="1">
    <citation type="submission" date="2018-05" db="EMBL/GenBank/DDBJ databases">
        <authorList>
            <person name="Du Z."/>
            <person name="Wang X."/>
        </authorList>
    </citation>
    <scope>NUCLEOTIDE SEQUENCE [LARGE SCALE GENOMIC DNA]</scope>
    <source>
        <strain evidence="4">WDS4C29</strain>
    </source>
</reference>
<dbReference type="EMBL" id="QETF01000004">
    <property type="protein sequence ID" value="PWG17696.1"/>
    <property type="molecule type" value="Genomic_DNA"/>
</dbReference>
<dbReference type="Pfam" id="PF04102">
    <property type="entry name" value="SlyX"/>
    <property type="match status" value="1"/>
</dbReference>
<protein>
    <submittedName>
        <fullName evidence="3">SlyX protein</fullName>
    </submittedName>
</protein>
<name>A0A2V1P5T6_9RHOB</name>
<comment type="caution">
    <text evidence="3">The sequence shown here is derived from an EMBL/GenBank/DDBJ whole genome shotgun (WGS) entry which is preliminary data.</text>
</comment>
<proteinExistence type="predicted"/>
<keyword evidence="1" id="KW-0175">Coiled coil</keyword>
<organism evidence="3 4">
    <name type="scientific">Salibaculum griseiflavum</name>
    <dbReference type="NCBI Taxonomy" id="1914409"/>
    <lineage>
        <taxon>Bacteria</taxon>
        <taxon>Pseudomonadati</taxon>
        <taxon>Pseudomonadota</taxon>
        <taxon>Alphaproteobacteria</taxon>
        <taxon>Rhodobacterales</taxon>
        <taxon>Roseobacteraceae</taxon>
        <taxon>Salibaculum</taxon>
    </lineage>
</organism>
<evidence type="ECO:0000256" key="2">
    <source>
        <dbReference type="SAM" id="MobiDB-lite"/>
    </source>
</evidence>
<gene>
    <name evidence="3" type="ORF">DFK10_05595</name>
</gene>
<feature type="coiled-coil region" evidence="1">
    <location>
        <begin position="18"/>
        <end position="45"/>
    </location>
</feature>
<evidence type="ECO:0000313" key="4">
    <source>
        <dbReference type="Proteomes" id="UP000245293"/>
    </source>
</evidence>
<accession>A0A2V1P5T6</accession>
<dbReference type="AlphaFoldDB" id="A0A2V1P5T6"/>
<dbReference type="Proteomes" id="UP000245293">
    <property type="component" value="Unassembled WGS sequence"/>
</dbReference>
<evidence type="ECO:0000256" key="1">
    <source>
        <dbReference type="SAM" id="Coils"/>
    </source>
</evidence>
<evidence type="ECO:0000313" key="3">
    <source>
        <dbReference type="EMBL" id="PWG17696.1"/>
    </source>
</evidence>
<sequence length="67" mass="7743">MADQTALEEKIAHLLRSVDDLSDIIARQEGEIDRLNRRVAMLMQREAEREYDAGDSVPLADQRPPHW</sequence>
<dbReference type="InterPro" id="IPR007236">
    <property type="entry name" value="SlyX"/>
</dbReference>
<dbReference type="OrthoDB" id="285836at2"/>
<keyword evidence="4" id="KW-1185">Reference proteome</keyword>